<organism evidence="2">
    <name type="scientific">Aphanomyces astaci</name>
    <name type="common">Crayfish plague agent</name>
    <dbReference type="NCBI Taxonomy" id="112090"/>
    <lineage>
        <taxon>Eukaryota</taxon>
        <taxon>Sar</taxon>
        <taxon>Stramenopiles</taxon>
        <taxon>Oomycota</taxon>
        <taxon>Saprolegniomycetes</taxon>
        <taxon>Saprolegniales</taxon>
        <taxon>Verrucalvaceae</taxon>
        <taxon>Aphanomyces</taxon>
    </lineage>
</organism>
<dbReference type="PANTHER" id="PTHR37558">
    <property type="entry name" value="HTH CENPB-TYPE DOMAIN-CONTAINING PROTEIN"/>
    <property type="match status" value="1"/>
</dbReference>
<gene>
    <name evidence="2" type="ORF">H257_19019</name>
</gene>
<proteinExistence type="predicted"/>
<reference evidence="2" key="1">
    <citation type="submission" date="2013-12" db="EMBL/GenBank/DDBJ databases">
        <title>The Genome Sequence of Aphanomyces astaci APO3.</title>
        <authorList>
            <consortium name="The Broad Institute Genomics Platform"/>
            <person name="Russ C."/>
            <person name="Tyler B."/>
            <person name="van West P."/>
            <person name="Dieguez-Uribeondo J."/>
            <person name="Young S.K."/>
            <person name="Zeng Q."/>
            <person name="Gargeya S."/>
            <person name="Fitzgerald M."/>
            <person name="Abouelleil A."/>
            <person name="Alvarado L."/>
            <person name="Chapman S.B."/>
            <person name="Gainer-Dewar J."/>
            <person name="Goldberg J."/>
            <person name="Griggs A."/>
            <person name="Gujja S."/>
            <person name="Hansen M."/>
            <person name="Howarth C."/>
            <person name="Imamovic A."/>
            <person name="Ireland A."/>
            <person name="Larimer J."/>
            <person name="McCowan C."/>
            <person name="Murphy C."/>
            <person name="Pearson M."/>
            <person name="Poon T.W."/>
            <person name="Priest M."/>
            <person name="Roberts A."/>
            <person name="Saif S."/>
            <person name="Shea T."/>
            <person name="Sykes S."/>
            <person name="Wortman J."/>
            <person name="Nusbaum C."/>
            <person name="Birren B."/>
        </authorList>
    </citation>
    <scope>NUCLEOTIDE SEQUENCE [LARGE SCALE GENOMIC DNA]</scope>
    <source>
        <strain evidence="2">APO3</strain>
    </source>
</reference>
<dbReference type="PANTHER" id="PTHR37558:SF1">
    <property type="entry name" value="HTH CENPB-TYPE DOMAIN-CONTAINING PROTEIN"/>
    <property type="match status" value="1"/>
</dbReference>
<evidence type="ECO:0000313" key="2">
    <source>
        <dbReference type="EMBL" id="ETV64038.1"/>
    </source>
</evidence>
<name>W4FBF8_APHAT</name>
<evidence type="ECO:0000256" key="1">
    <source>
        <dbReference type="SAM" id="MobiDB-lite"/>
    </source>
</evidence>
<dbReference type="RefSeq" id="XP_009846477.1">
    <property type="nucleotide sequence ID" value="XM_009848175.1"/>
</dbReference>
<accession>W4FBF8</accession>
<feature type="compositionally biased region" description="Low complexity" evidence="1">
    <location>
        <begin position="154"/>
        <end position="167"/>
    </location>
</feature>
<protein>
    <submittedName>
        <fullName evidence="2">Uncharacterized protein</fullName>
    </submittedName>
</protein>
<dbReference type="AlphaFoldDB" id="W4FBF8"/>
<dbReference type="OrthoDB" id="127299at2759"/>
<dbReference type="VEuPathDB" id="FungiDB:H257_19019"/>
<dbReference type="GeneID" id="20821015"/>
<dbReference type="EMBL" id="KI913425">
    <property type="protein sequence ID" value="ETV64038.1"/>
    <property type="molecule type" value="Genomic_DNA"/>
</dbReference>
<sequence>MHLALLSMAETQPRALKTYITWTEDLEVELLREVSRIEPFAADHGDLLQRWKLVASGLSAHEPKINYRGAREHVDAMLKQFKQEDKVQQLSSGTDEDVTEKVQLLQDLIMRMDEVASSKKRKRVKESEKKKVLESTGDKLCREAEIRVAKRSKTWSSSRLSTGSSQDDSVESSLNDLLEFEKQRHEDDHKYRMERLKFDNEEQRLRRLQSTQLENLVGVMMQFMGNQQK</sequence>
<feature type="region of interest" description="Disordered" evidence="1">
    <location>
        <begin position="152"/>
        <end position="172"/>
    </location>
</feature>